<evidence type="ECO:0000313" key="3">
    <source>
        <dbReference type="Proteomes" id="UP000186817"/>
    </source>
</evidence>
<reference evidence="2 3" key="1">
    <citation type="submission" date="2016-02" db="EMBL/GenBank/DDBJ databases">
        <title>Genome analysis of coral dinoflagellate symbionts highlights evolutionary adaptations to a symbiotic lifestyle.</title>
        <authorList>
            <person name="Aranda M."/>
            <person name="Li Y."/>
            <person name="Liew Y.J."/>
            <person name="Baumgarten S."/>
            <person name="Simakov O."/>
            <person name="Wilson M."/>
            <person name="Piel J."/>
            <person name="Ashoor H."/>
            <person name="Bougouffa S."/>
            <person name="Bajic V.B."/>
            <person name="Ryu T."/>
            <person name="Ravasi T."/>
            <person name="Bayer T."/>
            <person name="Micklem G."/>
            <person name="Kim H."/>
            <person name="Bhak J."/>
            <person name="Lajeunesse T.C."/>
            <person name="Voolstra C.R."/>
        </authorList>
    </citation>
    <scope>NUCLEOTIDE SEQUENCE [LARGE SCALE GENOMIC DNA]</scope>
    <source>
        <strain evidence="2 3">CCMP2467</strain>
    </source>
</reference>
<dbReference type="EMBL" id="LSRX01001514">
    <property type="protein sequence ID" value="OLP79186.1"/>
    <property type="molecule type" value="Genomic_DNA"/>
</dbReference>
<protein>
    <submittedName>
        <fullName evidence="2">Uncharacterized protein</fullName>
    </submittedName>
</protein>
<gene>
    <name evidence="2" type="ORF">AK812_SmicGene40552</name>
</gene>
<evidence type="ECO:0000313" key="2">
    <source>
        <dbReference type="EMBL" id="OLP79186.1"/>
    </source>
</evidence>
<feature type="compositionally biased region" description="Basic and acidic residues" evidence="1">
    <location>
        <begin position="8"/>
        <end position="44"/>
    </location>
</feature>
<keyword evidence="3" id="KW-1185">Reference proteome</keyword>
<comment type="caution">
    <text evidence="2">The sequence shown here is derived from an EMBL/GenBank/DDBJ whole genome shotgun (WGS) entry which is preliminary data.</text>
</comment>
<proteinExistence type="predicted"/>
<accession>A0A1Q9C8D1</accession>
<dbReference type="AlphaFoldDB" id="A0A1Q9C8D1"/>
<organism evidence="2 3">
    <name type="scientific">Symbiodinium microadriaticum</name>
    <name type="common">Dinoflagellate</name>
    <name type="synonym">Zooxanthella microadriatica</name>
    <dbReference type="NCBI Taxonomy" id="2951"/>
    <lineage>
        <taxon>Eukaryota</taxon>
        <taxon>Sar</taxon>
        <taxon>Alveolata</taxon>
        <taxon>Dinophyceae</taxon>
        <taxon>Suessiales</taxon>
        <taxon>Symbiodiniaceae</taxon>
        <taxon>Symbiodinium</taxon>
    </lineage>
</organism>
<feature type="compositionally biased region" description="Basic and acidic residues" evidence="1">
    <location>
        <begin position="80"/>
        <end position="89"/>
    </location>
</feature>
<feature type="region of interest" description="Disordered" evidence="1">
    <location>
        <begin position="1"/>
        <end position="89"/>
    </location>
</feature>
<name>A0A1Q9C8D1_SYMMI</name>
<dbReference type="Proteomes" id="UP000186817">
    <property type="component" value="Unassembled WGS sequence"/>
</dbReference>
<sequence>MMEGEREEEWRVGVKERARGGREGKGRTGDGADGWERMDGGWREDGEDETVRTGWAGSRWEGGDGTEGGGKSGKRGRRGRVMEEDGDGR</sequence>
<evidence type="ECO:0000256" key="1">
    <source>
        <dbReference type="SAM" id="MobiDB-lite"/>
    </source>
</evidence>